<feature type="compositionally biased region" description="Pro residues" evidence="1">
    <location>
        <begin position="61"/>
        <end position="74"/>
    </location>
</feature>
<feature type="region of interest" description="Disordered" evidence="1">
    <location>
        <begin position="36"/>
        <end position="81"/>
    </location>
</feature>
<organism evidence="3 4">
    <name type="scientific">Rhamnella rubrinervis</name>
    <dbReference type="NCBI Taxonomy" id="2594499"/>
    <lineage>
        <taxon>Eukaryota</taxon>
        <taxon>Viridiplantae</taxon>
        <taxon>Streptophyta</taxon>
        <taxon>Embryophyta</taxon>
        <taxon>Tracheophyta</taxon>
        <taxon>Spermatophyta</taxon>
        <taxon>Magnoliopsida</taxon>
        <taxon>eudicotyledons</taxon>
        <taxon>Gunneridae</taxon>
        <taxon>Pentapetalae</taxon>
        <taxon>rosids</taxon>
        <taxon>fabids</taxon>
        <taxon>Rosales</taxon>
        <taxon>Rhamnaceae</taxon>
        <taxon>rhamnoid group</taxon>
        <taxon>Rhamneae</taxon>
        <taxon>Rhamnella</taxon>
    </lineage>
</organism>
<dbReference type="PANTHER" id="PTHR38396:SF1">
    <property type="entry name" value="TRANSMEMBRANE PROTEIN"/>
    <property type="match status" value="1"/>
</dbReference>
<gene>
    <name evidence="3" type="ORF">FNV43_RR11515</name>
</gene>
<evidence type="ECO:0000256" key="2">
    <source>
        <dbReference type="SAM" id="Phobius"/>
    </source>
</evidence>
<dbReference type="PANTHER" id="PTHR38396">
    <property type="entry name" value="TRANSMEMBRANE PROTEIN"/>
    <property type="match status" value="1"/>
</dbReference>
<feature type="transmembrane region" description="Helical" evidence="2">
    <location>
        <begin position="6"/>
        <end position="26"/>
    </location>
</feature>
<keyword evidence="2" id="KW-1133">Transmembrane helix</keyword>
<dbReference type="EMBL" id="VOIH02000005">
    <property type="protein sequence ID" value="KAF3446336.1"/>
    <property type="molecule type" value="Genomic_DNA"/>
</dbReference>
<keyword evidence="2" id="KW-0812">Transmembrane</keyword>
<evidence type="ECO:0000313" key="3">
    <source>
        <dbReference type="EMBL" id="KAF3446336.1"/>
    </source>
</evidence>
<sequence>MSGRTFVVIFVFWAFLTIITPTLVLLSETSKPYYLDSNAERSGEGTKARRMMGFTEKHPARPPTLAPSPAPTPTPNRSLGSKKVNYLGKLLSETITVVINRTKLRLI</sequence>
<feature type="compositionally biased region" description="Basic and acidic residues" evidence="1">
    <location>
        <begin position="38"/>
        <end position="47"/>
    </location>
</feature>
<comment type="caution">
    <text evidence="3">The sequence shown here is derived from an EMBL/GenBank/DDBJ whole genome shotgun (WGS) entry which is preliminary data.</text>
</comment>
<dbReference type="AlphaFoldDB" id="A0A8K0H5X4"/>
<evidence type="ECO:0000256" key="1">
    <source>
        <dbReference type="SAM" id="MobiDB-lite"/>
    </source>
</evidence>
<proteinExistence type="predicted"/>
<dbReference type="Proteomes" id="UP000796880">
    <property type="component" value="Unassembled WGS sequence"/>
</dbReference>
<name>A0A8K0H5X4_9ROSA</name>
<dbReference type="OrthoDB" id="1304015at2759"/>
<keyword evidence="2" id="KW-0472">Membrane</keyword>
<keyword evidence="4" id="KW-1185">Reference proteome</keyword>
<accession>A0A8K0H5X4</accession>
<protein>
    <submittedName>
        <fullName evidence="3">Uncharacterized protein</fullName>
    </submittedName>
</protein>
<reference evidence="3" key="1">
    <citation type="submission" date="2020-03" db="EMBL/GenBank/DDBJ databases">
        <title>A high-quality chromosome-level genome assembly of a woody plant with both climbing and erect habits, Rhamnella rubrinervis.</title>
        <authorList>
            <person name="Lu Z."/>
            <person name="Yang Y."/>
            <person name="Zhu X."/>
            <person name="Sun Y."/>
        </authorList>
    </citation>
    <scope>NUCLEOTIDE SEQUENCE</scope>
    <source>
        <strain evidence="3">BYM</strain>
        <tissue evidence="3">Leaf</tissue>
    </source>
</reference>
<evidence type="ECO:0000313" key="4">
    <source>
        <dbReference type="Proteomes" id="UP000796880"/>
    </source>
</evidence>